<protein>
    <submittedName>
        <fullName evidence="3">Uncharacterized protein</fullName>
    </submittedName>
</protein>
<keyword evidence="2" id="KW-1133">Transmembrane helix</keyword>
<keyword evidence="4" id="KW-1185">Reference proteome</keyword>
<evidence type="ECO:0000256" key="2">
    <source>
        <dbReference type="SAM" id="Phobius"/>
    </source>
</evidence>
<evidence type="ECO:0000256" key="1">
    <source>
        <dbReference type="SAM" id="MobiDB-lite"/>
    </source>
</evidence>
<keyword evidence="2" id="KW-0812">Transmembrane</keyword>
<reference evidence="3 4" key="1">
    <citation type="submission" date="2015-08" db="EMBL/GenBank/DDBJ databases">
        <authorList>
            <person name="Babu N.S."/>
            <person name="Beckwith C.J."/>
            <person name="Beseler K.G."/>
            <person name="Brison A."/>
            <person name="Carone J.V."/>
            <person name="Caskin T.P."/>
            <person name="Diamond M."/>
            <person name="Durham M.E."/>
            <person name="Foxe J.M."/>
            <person name="Go M."/>
            <person name="Henderson B.A."/>
            <person name="Jones I.B."/>
            <person name="McGettigan J.A."/>
            <person name="Micheletti S.J."/>
            <person name="Nasrallah M.E."/>
            <person name="Ortiz D."/>
            <person name="Piller C.R."/>
            <person name="Privatt S.R."/>
            <person name="Schneider S.L."/>
            <person name="Sharp S."/>
            <person name="Smith T.C."/>
            <person name="Stanton J.D."/>
            <person name="Ullery H.E."/>
            <person name="Wilson R.J."/>
            <person name="Serrano M.G."/>
            <person name="Buck G."/>
            <person name="Lee V."/>
            <person name="Wang Y."/>
            <person name="Carvalho R."/>
            <person name="Voegtly L."/>
            <person name="Shi R."/>
            <person name="Duckworth R."/>
            <person name="Johnson A."/>
            <person name="Loviza R."/>
            <person name="Walstead R."/>
            <person name="Shah Z."/>
            <person name="Kiflezghi M."/>
            <person name="Wade K."/>
            <person name="Ball S.L."/>
            <person name="Bradley K.W."/>
            <person name="Asai D.J."/>
            <person name="Bowman C.A."/>
            <person name="Russell D.A."/>
            <person name="Pope W.H."/>
            <person name="Jacobs-Sera D."/>
            <person name="Hendrix R.W."/>
            <person name="Hatfull G.F."/>
        </authorList>
    </citation>
    <scope>NUCLEOTIDE SEQUENCE [LARGE SCALE GENOMIC DNA]</scope>
    <source>
        <strain evidence="3 4">DSM 27710</strain>
    </source>
</reference>
<accession>A0A0K1PHM2</accession>
<organism evidence="3 4">
    <name type="scientific">Vulgatibacter incomptus</name>
    <dbReference type="NCBI Taxonomy" id="1391653"/>
    <lineage>
        <taxon>Bacteria</taxon>
        <taxon>Pseudomonadati</taxon>
        <taxon>Myxococcota</taxon>
        <taxon>Myxococcia</taxon>
        <taxon>Myxococcales</taxon>
        <taxon>Cystobacterineae</taxon>
        <taxon>Vulgatibacteraceae</taxon>
        <taxon>Vulgatibacter</taxon>
    </lineage>
</organism>
<proteinExistence type="predicted"/>
<sequence>MKILCEACNRLGPPSAWSVDGNFLRLRCGGCGGEQAVRGEPTAPRGAPAGAGPTRGAAATPEFPSLYSAGEGEQDPVPPIDAAPSEDWLERGWARVLTCWNDPAAHEALVAEAAARGSFAELGGLYRRVIETRPTDERALAAREEILRRATAHLMVTLPSQERGLDSAQVRKVQAWVFGLFLVLLGGFALFLFAGR</sequence>
<dbReference type="Proteomes" id="UP000055590">
    <property type="component" value="Chromosome"/>
</dbReference>
<evidence type="ECO:0000313" key="3">
    <source>
        <dbReference type="EMBL" id="AKU93038.1"/>
    </source>
</evidence>
<dbReference type="OrthoDB" id="5508343at2"/>
<feature type="transmembrane region" description="Helical" evidence="2">
    <location>
        <begin position="175"/>
        <end position="194"/>
    </location>
</feature>
<evidence type="ECO:0000313" key="4">
    <source>
        <dbReference type="Proteomes" id="UP000055590"/>
    </source>
</evidence>
<dbReference type="AlphaFoldDB" id="A0A0K1PHM2"/>
<gene>
    <name evidence="3" type="ORF">AKJ08_3425</name>
</gene>
<dbReference type="RefSeq" id="WP_050727119.1">
    <property type="nucleotide sequence ID" value="NZ_CP012332.1"/>
</dbReference>
<dbReference type="STRING" id="1391653.AKJ08_3425"/>
<keyword evidence="2" id="KW-0472">Membrane</keyword>
<feature type="compositionally biased region" description="Low complexity" evidence="1">
    <location>
        <begin position="38"/>
        <end position="62"/>
    </location>
</feature>
<feature type="region of interest" description="Disordered" evidence="1">
    <location>
        <begin position="36"/>
        <end position="84"/>
    </location>
</feature>
<dbReference type="KEGG" id="vin:AKJ08_3425"/>
<dbReference type="EMBL" id="CP012332">
    <property type="protein sequence ID" value="AKU93038.1"/>
    <property type="molecule type" value="Genomic_DNA"/>
</dbReference>
<name>A0A0K1PHM2_9BACT</name>